<proteinExistence type="predicted"/>
<sequence>MEEKYEFLKGLPLYKFYDALNYNVTDKICSDLNFKHVLKVKTSDICVLHNKIERNLKTFDTLDFKNVDKIKKCKHLHYWIRDQLINNLKADNNDYVQINTNFHVNWHKICVRDKCTCEYDNSLMAIPHDKFNDWKYLFDYCNNYESIKLVILENNNGCNENCEYKNSMVSLFEKYKTICDKKGEDGNVCPPFFNNCGKNDPNIVFSQLNCKTKEECQSTMKAVIDVTEEKDPLSTGEPHSNEHDSPSSSKKSFDISRIASGIGLSLSGLIFIGFVLFKITPLRSLLNNPLLITKKFLGNLNEESNEKFQTYNLQYEYDNVLNTQYSVPYKSV</sequence>
<feature type="region of interest" description="Disordered" evidence="1">
    <location>
        <begin position="227"/>
        <end position="252"/>
    </location>
</feature>
<gene>
    <name evidence="4" type="ORF">POVCU1_036870</name>
    <name evidence="3" type="ORF">POVCU2_0039970</name>
</gene>
<protein>
    <submittedName>
        <fullName evidence="4">PIR Superfamily Protein</fullName>
    </submittedName>
</protein>
<keyword evidence="2" id="KW-0472">Membrane</keyword>
<dbReference type="Pfam" id="PF05795">
    <property type="entry name" value="Plasmodium_Vir"/>
    <property type="match status" value="1"/>
</dbReference>
<dbReference type="VEuPathDB" id="PlasmoDB:PocGH01_13011300"/>
<evidence type="ECO:0000313" key="4">
    <source>
        <dbReference type="EMBL" id="SBS97274.1"/>
    </source>
</evidence>
<dbReference type="EMBL" id="FLQV01000681">
    <property type="protein sequence ID" value="SBS97274.1"/>
    <property type="molecule type" value="Genomic_DNA"/>
</dbReference>
<evidence type="ECO:0000313" key="5">
    <source>
        <dbReference type="Proteomes" id="UP000078546"/>
    </source>
</evidence>
<evidence type="ECO:0000313" key="6">
    <source>
        <dbReference type="Proteomes" id="UP000078560"/>
    </source>
</evidence>
<evidence type="ECO:0000313" key="3">
    <source>
        <dbReference type="EMBL" id="SBS86929.1"/>
    </source>
</evidence>
<keyword evidence="2" id="KW-0812">Transmembrane</keyword>
<reference evidence="5 6" key="2">
    <citation type="submission" date="2016-05" db="EMBL/GenBank/DDBJ databases">
        <authorList>
            <person name="Naeem Raeece"/>
        </authorList>
    </citation>
    <scope>NUCLEOTIDE SEQUENCE [LARGE SCALE GENOMIC DNA]</scope>
</reference>
<keyword evidence="2" id="KW-1133">Transmembrane helix</keyword>
<name>A0A1A8X0S1_PLAOA</name>
<dbReference type="InterPro" id="IPR008780">
    <property type="entry name" value="Plasmodium_Vir"/>
</dbReference>
<dbReference type="AlphaFoldDB" id="A0A1A8X0S1"/>
<accession>A0A1A8X0S1</accession>
<dbReference type="EMBL" id="FLQU01000529">
    <property type="protein sequence ID" value="SBS86929.1"/>
    <property type="molecule type" value="Genomic_DNA"/>
</dbReference>
<feature type="transmembrane region" description="Helical" evidence="2">
    <location>
        <begin position="258"/>
        <end position="277"/>
    </location>
</feature>
<dbReference type="Proteomes" id="UP000078560">
    <property type="component" value="Unassembled WGS sequence"/>
</dbReference>
<reference evidence="4" key="1">
    <citation type="submission" date="2016-05" db="EMBL/GenBank/DDBJ databases">
        <authorList>
            <person name="Lavstsen T."/>
            <person name="Jespersen J.S."/>
        </authorList>
    </citation>
    <scope>NUCLEOTIDE SEQUENCE [LARGE SCALE GENOMIC DNA]</scope>
</reference>
<evidence type="ECO:0000256" key="2">
    <source>
        <dbReference type="SAM" id="Phobius"/>
    </source>
</evidence>
<evidence type="ECO:0000256" key="1">
    <source>
        <dbReference type="SAM" id="MobiDB-lite"/>
    </source>
</evidence>
<organism evidence="4 5">
    <name type="scientific">Plasmodium ovale curtisi</name>
    <dbReference type="NCBI Taxonomy" id="864141"/>
    <lineage>
        <taxon>Eukaryota</taxon>
        <taxon>Sar</taxon>
        <taxon>Alveolata</taxon>
        <taxon>Apicomplexa</taxon>
        <taxon>Aconoidasida</taxon>
        <taxon>Haemosporida</taxon>
        <taxon>Plasmodiidae</taxon>
        <taxon>Plasmodium</taxon>
        <taxon>Plasmodium (Plasmodium)</taxon>
    </lineage>
</organism>
<dbReference type="Proteomes" id="UP000078546">
    <property type="component" value="Unassembled WGS sequence"/>
</dbReference>